<reference evidence="2 3" key="1">
    <citation type="submission" date="2018-05" db="EMBL/GenBank/DDBJ databases">
        <title>Genomic Encyclopedia of Type Strains, Phase IV (KMG-IV): sequencing the most valuable type-strain genomes for metagenomic binning, comparative biology and taxonomic classification.</title>
        <authorList>
            <person name="Goeker M."/>
        </authorList>
    </citation>
    <scope>NUCLEOTIDE SEQUENCE [LARGE SCALE GENOMIC DNA]</scope>
    <source>
        <strain evidence="2 3">DSM 100333</strain>
    </source>
</reference>
<keyword evidence="1" id="KW-0472">Membrane</keyword>
<evidence type="ECO:0000313" key="2">
    <source>
        <dbReference type="EMBL" id="PVX50621.1"/>
    </source>
</evidence>
<evidence type="ECO:0000256" key="1">
    <source>
        <dbReference type="SAM" id="Phobius"/>
    </source>
</evidence>
<keyword evidence="1" id="KW-0812">Transmembrane</keyword>
<gene>
    <name evidence="2" type="ORF">C7379_11719</name>
</gene>
<organism evidence="2 3">
    <name type="scientific">Hallella colorans</name>
    <dbReference type="NCBI Taxonomy" id="1703337"/>
    <lineage>
        <taxon>Bacteria</taxon>
        <taxon>Pseudomonadati</taxon>
        <taxon>Bacteroidota</taxon>
        <taxon>Bacteroidia</taxon>
        <taxon>Bacteroidales</taxon>
        <taxon>Prevotellaceae</taxon>
        <taxon>Hallella</taxon>
    </lineage>
</organism>
<feature type="transmembrane region" description="Helical" evidence="1">
    <location>
        <begin position="65"/>
        <end position="87"/>
    </location>
</feature>
<dbReference type="RefSeq" id="WP_243406763.1">
    <property type="nucleotide sequence ID" value="NZ_QENY01000017.1"/>
</dbReference>
<sequence length="205" mass="23095">MNSTKRCPYCGEEILATAKKCKHCGEWLIKDVVISQPNPNTEPVTPEPVYEDADSDEMDPEVKNMITSFFAKAFWIVVFLIIAHFTIPNEVRLYNKVLDGVHEAVQDEVASWGDLLIPGLGTLGAMALDTETINEGIDKTFNQYNTINIEKHWFWNTVSIVNNQHPDGIDVGFGVLGMTFASVDWDDFMLTKDGGKEFYDKLLNN</sequence>
<dbReference type="AlphaFoldDB" id="A0A2U0U2V4"/>
<evidence type="ECO:0000313" key="3">
    <source>
        <dbReference type="Proteomes" id="UP000245870"/>
    </source>
</evidence>
<name>A0A2U0U2V4_9BACT</name>
<dbReference type="EMBL" id="QENY01000017">
    <property type="protein sequence ID" value="PVX50621.1"/>
    <property type="molecule type" value="Genomic_DNA"/>
</dbReference>
<dbReference type="Proteomes" id="UP000245870">
    <property type="component" value="Unassembled WGS sequence"/>
</dbReference>
<accession>A0A2U0U2V4</accession>
<keyword evidence="3" id="KW-1185">Reference proteome</keyword>
<proteinExistence type="predicted"/>
<protein>
    <submittedName>
        <fullName evidence="2">Uncharacterized protein</fullName>
    </submittedName>
</protein>
<keyword evidence="1" id="KW-1133">Transmembrane helix</keyword>
<comment type="caution">
    <text evidence="2">The sequence shown here is derived from an EMBL/GenBank/DDBJ whole genome shotgun (WGS) entry which is preliminary data.</text>
</comment>